<gene>
    <name evidence="2" type="ORF">TWF506_010664</name>
</gene>
<feature type="compositionally biased region" description="Polar residues" evidence="1">
    <location>
        <begin position="122"/>
        <end position="131"/>
    </location>
</feature>
<organism evidence="2 3">
    <name type="scientific">Arthrobotrys conoides</name>
    <dbReference type="NCBI Taxonomy" id="74498"/>
    <lineage>
        <taxon>Eukaryota</taxon>
        <taxon>Fungi</taxon>
        <taxon>Dikarya</taxon>
        <taxon>Ascomycota</taxon>
        <taxon>Pezizomycotina</taxon>
        <taxon>Orbiliomycetes</taxon>
        <taxon>Orbiliales</taxon>
        <taxon>Orbiliaceae</taxon>
        <taxon>Arthrobotrys</taxon>
    </lineage>
</organism>
<sequence length="156" mass="17439">MLCVKTYAHKLEEFKVCIPLGQAYPRQKHPSLSSSSQLSCQINYFLYCIFRYKTINTLQFHACLNIPRPSTSCPPPPSPASQERIPRRPESGSVSTIGSEMPSSRPLVTRNVPNADIIPIPSRTTQTTKPSSFLSFRTRIGRRVRVGDEKGSSDTL</sequence>
<feature type="compositionally biased region" description="Polar residues" evidence="1">
    <location>
        <begin position="92"/>
        <end position="102"/>
    </location>
</feature>
<accession>A0AAN8NFA4</accession>
<dbReference type="EMBL" id="JAVHJM010000008">
    <property type="protein sequence ID" value="KAK6508579.1"/>
    <property type="molecule type" value="Genomic_DNA"/>
</dbReference>
<evidence type="ECO:0000313" key="2">
    <source>
        <dbReference type="EMBL" id="KAK6508579.1"/>
    </source>
</evidence>
<evidence type="ECO:0000256" key="1">
    <source>
        <dbReference type="SAM" id="MobiDB-lite"/>
    </source>
</evidence>
<comment type="caution">
    <text evidence="2">The sequence shown here is derived from an EMBL/GenBank/DDBJ whole genome shotgun (WGS) entry which is preliminary data.</text>
</comment>
<dbReference type="AlphaFoldDB" id="A0AAN8NFA4"/>
<reference evidence="2 3" key="1">
    <citation type="submission" date="2019-10" db="EMBL/GenBank/DDBJ databases">
        <authorList>
            <person name="Palmer J.M."/>
        </authorList>
    </citation>
    <scope>NUCLEOTIDE SEQUENCE [LARGE SCALE GENOMIC DNA]</scope>
    <source>
        <strain evidence="2 3">TWF506</strain>
    </source>
</reference>
<keyword evidence="3" id="KW-1185">Reference proteome</keyword>
<name>A0AAN8NFA4_9PEZI</name>
<feature type="region of interest" description="Disordered" evidence="1">
    <location>
        <begin position="70"/>
        <end position="131"/>
    </location>
</feature>
<proteinExistence type="predicted"/>
<evidence type="ECO:0000313" key="3">
    <source>
        <dbReference type="Proteomes" id="UP001307849"/>
    </source>
</evidence>
<protein>
    <submittedName>
        <fullName evidence="2">Uncharacterized protein</fullName>
    </submittedName>
</protein>
<dbReference type="Proteomes" id="UP001307849">
    <property type="component" value="Unassembled WGS sequence"/>
</dbReference>